<dbReference type="AlphaFoldDB" id="S7QCG1"/>
<dbReference type="RefSeq" id="XP_007864638.1">
    <property type="nucleotide sequence ID" value="XM_007866447.1"/>
</dbReference>
<keyword evidence="5" id="KW-0539">Nucleus</keyword>
<gene>
    <name evidence="7" type="ORF">GLOTRDRAFT_74465</name>
</gene>
<keyword evidence="2" id="KW-0597">Phosphoprotein</keyword>
<dbReference type="EMBL" id="KB469299">
    <property type="protein sequence ID" value="EPQ57566.1"/>
    <property type="molecule type" value="Genomic_DNA"/>
</dbReference>
<dbReference type="eggNOG" id="ENOG502SQQI">
    <property type="taxonomic scope" value="Eukaryota"/>
</dbReference>
<dbReference type="PANTHER" id="PTHR15263">
    <property type="entry name" value="I-KAPPA-B-LIKE PROTEIN IKBL"/>
    <property type="match status" value="1"/>
</dbReference>
<keyword evidence="6" id="KW-0175">Coiled coil</keyword>
<evidence type="ECO:0000256" key="3">
    <source>
        <dbReference type="ARBA" id="ARBA00022737"/>
    </source>
</evidence>
<dbReference type="STRING" id="670483.S7QCG1"/>
<dbReference type="GO" id="GO:0043124">
    <property type="term" value="P:negative regulation of canonical NF-kappaB signal transduction"/>
    <property type="evidence" value="ECO:0007669"/>
    <property type="project" value="InterPro"/>
</dbReference>
<proteinExistence type="predicted"/>
<dbReference type="GeneID" id="19308423"/>
<dbReference type="KEGG" id="gtr:GLOTRDRAFT_74465"/>
<reference evidence="7 8" key="1">
    <citation type="journal article" date="2012" name="Science">
        <title>The Paleozoic origin of enzymatic lignin decomposition reconstructed from 31 fungal genomes.</title>
        <authorList>
            <person name="Floudas D."/>
            <person name="Binder M."/>
            <person name="Riley R."/>
            <person name="Barry K."/>
            <person name="Blanchette R.A."/>
            <person name="Henrissat B."/>
            <person name="Martinez A.T."/>
            <person name="Otillar R."/>
            <person name="Spatafora J.W."/>
            <person name="Yadav J.S."/>
            <person name="Aerts A."/>
            <person name="Benoit I."/>
            <person name="Boyd A."/>
            <person name="Carlson A."/>
            <person name="Copeland A."/>
            <person name="Coutinho P.M."/>
            <person name="de Vries R.P."/>
            <person name="Ferreira P."/>
            <person name="Findley K."/>
            <person name="Foster B."/>
            <person name="Gaskell J."/>
            <person name="Glotzer D."/>
            <person name="Gorecki P."/>
            <person name="Heitman J."/>
            <person name="Hesse C."/>
            <person name="Hori C."/>
            <person name="Igarashi K."/>
            <person name="Jurgens J.A."/>
            <person name="Kallen N."/>
            <person name="Kersten P."/>
            <person name="Kohler A."/>
            <person name="Kuees U."/>
            <person name="Kumar T.K.A."/>
            <person name="Kuo A."/>
            <person name="LaButti K."/>
            <person name="Larrondo L.F."/>
            <person name="Lindquist E."/>
            <person name="Ling A."/>
            <person name="Lombard V."/>
            <person name="Lucas S."/>
            <person name="Lundell T."/>
            <person name="Martin R."/>
            <person name="McLaughlin D.J."/>
            <person name="Morgenstern I."/>
            <person name="Morin E."/>
            <person name="Murat C."/>
            <person name="Nagy L.G."/>
            <person name="Nolan M."/>
            <person name="Ohm R.A."/>
            <person name="Patyshakuliyeva A."/>
            <person name="Rokas A."/>
            <person name="Ruiz-Duenas F.J."/>
            <person name="Sabat G."/>
            <person name="Salamov A."/>
            <person name="Samejima M."/>
            <person name="Schmutz J."/>
            <person name="Slot J.C."/>
            <person name="St John F."/>
            <person name="Stenlid J."/>
            <person name="Sun H."/>
            <person name="Sun S."/>
            <person name="Syed K."/>
            <person name="Tsang A."/>
            <person name="Wiebenga A."/>
            <person name="Young D."/>
            <person name="Pisabarro A."/>
            <person name="Eastwood D.C."/>
            <person name="Martin F."/>
            <person name="Cullen D."/>
            <person name="Grigoriev I.V."/>
            <person name="Hibbett D.S."/>
        </authorList>
    </citation>
    <scope>NUCLEOTIDE SEQUENCE [LARGE SCALE GENOMIC DNA]</scope>
    <source>
        <strain evidence="7 8">ATCC 11539</strain>
    </source>
</reference>
<dbReference type="GO" id="GO:0005634">
    <property type="term" value="C:nucleus"/>
    <property type="evidence" value="ECO:0007669"/>
    <property type="project" value="UniProtKB-SubCell"/>
</dbReference>
<evidence type="ECO:0000313" key="8">
    <source>
        <dbReference type="Proteomes" id="UP000030669"/>
    </source>
</evidence>
<dbReference type="PANTHER" id="PTHR15263:SF1">
    <property type="entry name" value="NF-KAPPA-B INHIBITOR-LIKE PROTEIN 1"/>
    <property type="match status" value="1"/>
</dbReference>
<dbReference type="HOGENOM" id="CLU_074404_1_0_1"/>
<keyword evidence="3" id="KW-0677">Repeat</keyword>
<name>S7QCG1_GLOTA</name>
<keyword evidence="8" id="KW-1185">Reference proteome</keyword>
<evidence type="ECO:0000256" key="6">
    <source>
        <dbReference type="SAM" id="Coils"/>
    </source>
</evidence>
<dbReference type="Proteomes" id="UP000030669">
    <property type="component" value="Unassembled WGS sequence"/>
</dbReference>
<evidence type="ECO:0000256" key="1">
    <source>
        <dbReference type="ARBA" id="ARBA00004123"/>
    </source>
</evidence>
<evidence type="ECO:0000256" key="2">
    <source>
        <dbReference type="ARBA" id="ARBA00022553"/>
    </source>
</evidence>
<dbReference type="OMA" id="ETYIWVE"/>
<evidence type="ECO:0000313" key="7">
    <source>
        <dbReference type="EMBL" id="EPQ57566.1"/>
    </source>
</evidence>
<accession>S7QCG1</accession>
<protein>
    <submittedName>
        <fullName evidence="7">Uncharacterized protein</fullName>
    </submittedName>
</protein>
<feature type="coiled-coil region" evidence="6">
    <location>
        <begin position="49"/>
        <end position="76"/>
    </location>
</feature>
<dbReference type="OrthoDB" id="412109at2759"/>
<keyword evidence="4" id="KW-0040">ANK repeat</keyword>
<dbReference type="InterPro" id="IPR038753">
    <property type="entry name" value="NFKBIL1"/>
</dbReference>
<comment type="subcellular location">
    <subcellularLocation>
        <location evidence="1">Nucleus</location>
    </subcellularLocation>
</comment>
<evidence type="ECO:0000256" key="5">
    <source>
        <dbReference type="ARBA" id="ARBA00023242"/>
    </source>
</evidence>
<sequence length="201" mass="24460">MLSSYQSRVDATIAMSRQQEAEARRRDGERVKVVAEEMRRIDERIRIKREMERQKLMEERRAQEEYRRERRRTEQATLNQAITDAWERYETRWDKLKMPDFDEALTFRTIPWPLTYIPKTIEDIHPHAITFFLLSPLHSEEQPRKERIRSALLRWHPDRFRRLLDRVEETDRKAVEEGVGVITRCINDLLMREQSFSAYNL</sequence>
<evidence type="ECO:0000256" key="4">
    <source>
        <dbReference type="ARBA" id="ARBA00023043"/>
    </source>
</evidence>
<organism evidence="7 8">
    <name type="scientific">Gloeophyllum trabeum (strain ATCC 11539 / FP-39264 / Madison 617)</name>
    <name type="common">Brown rot fungus</name>
    <dbReference type="NCBI Taxonomy" id="670483"/>
    <lineage>
        <taxon>Eukaryota</taxon>
        <taxon>Fungi</taxon>
        <taxon>Dikarya</taxon>
        <taxon>Basidiomycota</taxon>
        <taxon>Agaricomycotina</taxon>
        <taxon>Agaricomycetes</taxon>
        <taxon>Gloeophyllales</taxon>
        <taxon>Gloeophyllaceae</taxon>
        <taxon>Gloeophyllum</taxon>
    </lineage>
</organism>